<evidence type="ECO:0000313" key="1">
    <source>
        <dbReference type="EMBL" id="KAE9606899.1"/>
    </source>
</evidence>
<reference evidence="2" key="1">
    <citation type="journal article" date="2020" name="Nat. Commun.">
        <title>Genome sequence of the cluster root forming white lupin.</title>
        <authorList>
            <person name="Hufnagel B."/>
            <person name="Marques A."/>
            <person name="Soriano A."/>
            <person name="Marques L."/>
            <person name="Divol F."/>
            <person name="Doumas P."/>
            <person name="Sallet E."/>
            <person name="Mancinotti D."/>
            <person name="Carrere S."/>
            <person name="Marande W."/>
            <person name="Arribat S."/>
            <person name="Keller J."/>
            <person name="Huneau C."/>
            <person name="Blein T."/>
            <person name="Aime D."/>
            <person name="Laguerre M."/>
            <person name="Taylor J."/>
            <person name="Schubert V."/>
            <person name="Nelson M."/>
            <person name="Geu-Flores F."/>
            <person name="Crespi M."/>
            <person name="Gallardo-Guerrero K."/>
            <person name="Delaux P.-M."/>
            <person name="Salse J."/>
            <person name="Berges H."/>
            <person name="Guyot R."/>
            <person name="Gouzy J."/>
            <person name="Peret B."/>
        </authorList>
    </citation>
    <scope>NUCLEOTIDE SEQUENCE [LARGE SCALE GENOMIC DNA]</scope>
    <source>
        <strain evidence="2">cv. Amiga</strain>
    </source>
</reference>
<dbReference type="Proteomes" id="UP000447434">
    <property type="component" value="Chromosome 9"/>
</dbReference>
<accession>A0A6A4PZU4</accession>
<organism evidence="1 2">
    <name type="scientific">Lupinus albus</name>
    <name type="common">White lupine</name>
    <name type="synonym">Lupinus termis</name>
    <dbReference type="NCBI Taxonomy" id="3870"/>
    <lineage>
        <taxon>Eukaryota</taxon>
        <taxon>Viridiplantae</taxon>
        <taxon>Streptophyta</taxon>
        <taxon>Embryophyta</taxon>
        <taxon>Tracheophyta</taxon>
        <taxon>Spermatophyta</taxon>
        <taxon>Magnoliopsida</taxon>
        <taxon>eudicotyledons</taxon>
        <taxon>Gunneridae</taxon>
        <taxon>Pentapetalae</taxon>
        <taxon>rosids</taxon>
        <taxon>fabids</taxon>
        <taxon>Fabales</taxon>
        <taxon>Fabaceae</taxon>
        <taxon>Papilionoideae</taxon>
        <taxon>50 kb inversion clade</taxon>
        <taxon>genistoids sensu lato</taxon>
        <taxon>core genistoids</taxon>
        <taxon>Genisteae</taxon>
        <taxon>Lupinus</taxon>
    </lineage>
</organism>
<sequence length="49" mass="5783">MHEEKEEWNGTWCHNKWSLGKYSLRNHGSTLKEISELLTHVDSDCLLLL</sequence>
<comment type="caution">
    <text evidence="1">The sequence shown here is derived from an EMBL/GenBank/DDBJ whole genome shotgun (WGS) entry which is preliminary data.</text>
</comment>
<keyword evidence="2" id="KW-1185">Reference proteome</keyword>
<protein>
    <submittedName>
        <fullName evidence="1">Uncharacterized protein</fullName>
    </submittedName>
</protein>
<dbReference type="AlphaFoldDB" id="A0A6A4PZU4"/>
<gene>
    <name evidence="1" type="ORF">Lalb_Chr09g0324431</name>
</gene>
<name>A0A6A4PZU4_LUPAL</name>
<dbReference type="EMBL" id="WOCE01000009">
    <property type="protein sequence ID" value="KAE9606899.1"/>
    <property type="molecule type" value="Genomic_DNA"/>
</dbReference>
<proteinExistence type="predicted"/>
<evidence type="ECO:0000313" key="2">
    <source>
        <dbReference type="Proteomes" id="UP000447434"/>
    </source>
</evidence>